<feature type="domain" description="Telomerase activating protein Est1-like N-terminal" evidence="3">
    <location>
        <begin position="55"/>
        <end position="192"/>
    </location>
</feature>
<evidence type="ECO:0008006" key="6">
    <source>
        <dbReference type="Google" id="ProtNLM"/>
    </source>
</evidence>
<sequence>MADALWRAALRWEKELAAIFQDQDAGRNLEHAVSQLREAYVNIVFVDLRFALEQDVEGRIWNKHHKIIERYRNILNQFREANGMKKPVELRKLQIAYINFIKQASRFYRGFIQRLVSHYRVLELDWVVRKFHLSSTFHGVSLLRSGHVANLPAVDIPSDAPTGSCDIDTKNNVIRSCHRTLVFLGDLSRYREAPSTGPKNWGPATGYYTLAKKLVPSSGSPHNQLAVIALNEGSNLSATYHLYRALSVAEPFPEAGDNLGLGFRKVLKAHKAGNLGTNLVRKEEQAVCELIALFVRLHAKCFIGKEFSEYEALESEMLTQLALDLKERTLSNGMLSKLVLINIAAQFYAAERSKERGFARAHASFLRLNITTFTTLHQVFQPELERAVGDKTDNDAQNVSAVGRRMLPGLRLYSTWLRVCHQTLTDQLADTSMSVLIKQLWQTYANTLSLLAATFPVERLHHLEYLLEEDDDTIGFLPFDAINGAKKFNWENESTSQAHAHPNEEMLARILFLLEDGGQLCREENVPITVVNGTITYQEDGILTSTPSIGMNSLYRTSAVPPTYERMGTPDISNIPHKNTFQSREDEYSDDENDVPRAAESVLAHGGTSIIESTAGSETMSIMNRMVDSLVGPREDPSSEDDEEILFSGRRKKKEARRRAAARRDSKDHERHDGIPEMPRMKTPESILNPIRKSPTVSTPTNLYTAKDLAAIVQNFTATHQPPHYSSAHSQELPTTPTHSQKQPQITTAGMNSPNIVTAVSGSPDWMLPQNNKSPVLPAMPEQPGLFFDSSDKMQPPHPSSYISYQGTPASWGSPHHNGHELPPNSQGTVFGSHGSPSVFSRVRDRE</sequence>
<feature type="compositionally biased region" description="Polar residues" evidence="1">
    <location>
        <begin position="801"/>
        <end position="811"/>
    </location>
</feature>
<feature type="region of interest" description="Disordered" evidence="1">
    <location>
        <begin position="568"/>
        <end position="592"/>
    </location>
</feature>
<dbReference type="PANTHER" id="PTHR15696:SF36">
    <property type="entry name" value="NONSENSE-MEDIATED MRNA DECAY FACTOR"/>
    <property type="match status" value="1"/>
</dbReference>
<dbReference type="STRING" id="1392247.A0A3N4L0S5"/>
<dbReference type="InterPro" id="IPR018834">
    <property type="entry name" value="DNA/RNA-bd_Est1-type"/>
</dbReference>
<feature type="compositionally biased region" description="Polar residues" evidence="1">
    <location>
        <begin position="727"/>
        <end position="761"/>
    </location>
</feature>
<feature type="region of interest" description="Disordered" evidence="1">
    <location>
        <begin position="720"/>
        <end position="847"/>
    </location>
</feature>
<dbReference type="Pfam" id="PF10373">
    <property type="entry name" value="EST1_DNA_bind"/>
    <property type="match status" value="1"/>
</dbReference>
<dbReference type="AlphaFoldDB" id="A0A3N4L0S5"/>
<dbReference type="SUPFAM" id="SSF48452">
    <property type="entry name" value="TPR-like"/>
    <property type="match status" value="1"/>
</dbReference>
<feature type="domain" description="DNA/RNA-binding" evidence="2">
    <location>
        <begin position="204"/>
        <end position="479"/>
    </location>
</feature>
<feature type="region of interest" description="Disordered" evidence="1">
    <location>
        <begin position="630"/>
        <end position="682"/>
    </location>
</feature>
<dbReference type="PANTHER" id="PTHR15696">
    <property type="entry name" value="SMG-7 SUPPRESSOR WITH MORPHOLOGICAL EFFECT ON GENITALIA PROTEIN 7"/>
    <property type="match status" value="1"/>
</dbReference>
<organism evidence="4 5">
    <name type="scientific">Morchella conica CCBAS932</name>
    <dbReference type="NCBI Taxonomy" id="1392247"/>
    <lineage>
        <taxon>Eukaryota</taxon>
        <taxon>Fungi</taxon>
        <taxon>Dikarya</taxon>
        <taxon>Ascomycota</taxon>
        <taxon>Pezizomycotina</taxon>
        <taxon>Pezizomycetes</taxon>
        <taxon>Pezizales</taxon>
        <taxon>Morchellaceae</taxon>
        <taxon>Morchella</taxon>
    </lineage>
</organism>
<evidence type="ECO:0000256" key="1">
    <source>
        <dbReference type="SAM" id="MobiDB-lite"/>
    </source>
</evidence>
<evidence type="ECO:0000259" key="2">
    <source>
        <dbReference type="Pfam" id="PF10373"/>
    </source>
</evidence>
<feature type="compositionally biased region" description="Basic and acidic residues" evidence="1">
    <location>
        <begin position="662"/>
        <end position="682"/>
    </location>
</feature>
<keyword evidence="5" id="KW-1185">Reference proteome</keyword>
<dbReference type="OrthoDB" id="69928at2759"/>
<proteinExistence type="predicted"/>
<name>A0A3N4L0S5_9PEZI</name>
<evidence type="ECO:0000313" key="5">
    <source>
        <dbReference type="Proteomes" id="UP000277580"/>
    </source>
</evidence>
<accession>A0A3N4L0S5</accession>
<feature type="compositionally biased region" description="Basic residues" evidence="1">
    <location>
        <begin position="649"/>
        <end position="661"/>
    </location>
</feature>
<dbReference type="Gene3D" id="1.25.40.10">
    <property type="entry name" value="Tetratricopeptide repeat domain"/>
    <property type="match status" value="1"/>
</dbReference>
<feature type="compositionally biased region" description="Polar residues" evidence="1">
    <location>
        <begin position="824"/>
        <end position="839"/>
    </location>
</feature>
<dbReference type="InterPro" id="IPR019458">
    <property type="entry name" value="Est1-like_N"/>
</dbReference>
<dbReference type="InParanoid" id="A0A3N4L0S5"/>
<reference evidence="4 5" key="1">
    <citation type="journal article" date="2018" name="Nat. Ecol. Evol.">
        <title>Pezizomycetes genomes reveal the molecular basis of ectomycorrhizal truffle lifestyle.</title>
        <authorList>
            <person name="Murat C."/>
            <person name="Payen T."/>
            <person name="Noel B."/>
            <person name="Kuo A."/>
            <person name="Morin E."/>
            <person name="Chen J."/>
            <person name="Kohler A."/>
            <person name="Krizsan K."/>
            <person name="Balestrini R."/>
            <person name="Da Silva C."/>
            <person name="Montanini B."/>
            <person name="Hainaut M."/>
            <person name="Levati E."/>
            <person name="Barry K.W."/>
            <person name="Belfiori B."/>
            <person name="Cichocki N."/>
            <person name="Clum A."/>
            <person name="Dockter R.B."/>
            <person name="Fauchery L."/>
            <person name="Guy J."/>
            <person name="Iotti M."/>
            <person name="Le Tacon F."/>
            <person name="Lindquist E.A."/>
            <person name="Lipzen A."/>
            <person name="Malagnac F."/>
            <person name="Mello A."/>
            <person name="Molinier V."/>
            <person name="Miyauchi S."/>
            <person name="Poulain J."/>
            <person name="Riccioni C."/>
            <person name="Rubini A."/>
            <person name="Sitrit Y."/>
            <person name="Splivallo R."/>
            <person name="Traeger S."/>
            <person name="Wang M."/>
            <person name="Zifcakova L."/>
            <person name="Wipf D."/>
            <person name="Zambonelli A."/>
            <person name="Paolocci F."/>
            <person name="Nowrousian M."/>
            <person name="Ottonello S."/>
            <person name="Baldrian P."/>
            <person name="Spatafora J.W."/>
            <person name="Henrissat B."/>
            <person name="Nagy L.G."/>
            <person name="Aury J.M."/>
            <person name="Wincker P."/>
            <person name="Grigoriev I.V."/>
            <person name="Bonfante P."/>
            <person name="Martin F.M."/>
        </authorList>
    </citation>
    <scope>NUCLEOTIDE SEQUENCE [LARGE SCALE GENOMIC DNA]</scope>
    <source>
        <strain evidence="4 5">CCBAS932</strain>
    </source>
</reference>
<dbReference type="Pfam" id="PF10374">
    <property type="entry name" value="EST1"/>
    <property type="match status" value="1"/>
</dbReference>
<dbReference type="InterPro" id="IPR011990">
    <property type="entry name" value="TPR-like_helical_dom_sf"/>
</dbReference>
<dbReference type="InterPro" id="IPR045153">
    <property type="entry name" value="Est1/Ebs1-like"/>
</dbReference>
<dbReference type="EMBL" id="ML119109">
    <property type="protein sequence ID" value="RPB16416.1"/>
    <property type="molecule type" value="Genomic_DNA"/>
</dbReference>
<evidence type="ECO:0000259" key="3">
    <source>
        <dbReference type="Pfam" id="PF10374"/>
    </source>
</evidence>
<evidence type="ECO:0000313" key="4">
    <source>
        <dbReference type="EMBL" id="RPB16416.1"/>
    </source>
</evidence>
<gene>
    <name evidence="4" type="ORF">P167DRAFT_562377</name>
</gene>
<dbReference type="Proteomes" id="UP000277580">
    <property type="component" value="Unassembled WGS sequence"/>
</dbReference>
<protein>
    <recommendedName>
        <fullName evidence="6">DNA/RNA-binding domain-containing protein</fullName>
    </recommendedName>
</protein>